<evidence type="ECO:0000256" key="1">
    <source>
        <dbReference type="SAM" id="SignalP"/>
    </source>
</evidence>
<evidence type="ECO:0000313" key="2">
    <source>
        <dbReference type="EMBL" id="SEG16859.1"/>
    </source>
</evidence>
<proteinExistence type="predicted"/>
<name>A0A1H5XYG3_9PROT</name>
<evidence type="ECO:0000313" key="3">
    <source>
        <dbReference type="Proteomes" id="UP000236753"/>
    </source>
</evidence>
<dbReference type="EMBL" id="FNUX01000034">
    <property type="protein sequence ID" value="SEG16859.1"/>
    <property type="molecule type" value="Genomic_DNA"/>
</dbReference>
<dbReference type="AlphaFoldDB" id="A0A1H5XYG3"/>
<dbReference type="Proteomes" id="UP000236753">
    <property type="component" value="Unassembled WGS sequence"/>
</dbReference>
<feature type="signal peptide" evidence="1">
    <location>
        <begin position="1"/>
        <end position="18"/>
    </location>
</feature>
<feature type="chain" id="PRO_5009289973" description="Lipoprotein" evidence="1">
    <location>
        <begin position="19"/>
        <end position="74"/>
    </location>
</feature>
<reference evidence="2 3" key="1">
    <citation type="submission" date="2016-10" db="EMBL/GenBank/DDBJ databases">
        <authorList>
            <person name="de Groot N.N."/>
        </authorList>
    </citation>
    <scope>NUCLEOTIDE SEQUENCE [LARGE SCALE GENOMIC DNA]</scope>
    <source>
        <strain evidence="2 3">Nm13</strain>
    </source>
</reference>
<dbReference type="PROSITE" id="PS51257">
    <property type="entry name" value="PROKAR_LIPOPROTEIN"/>
    <property type="match status" value="1"/>
</dbReference>
<dbReference type="OrthoDB" id="8548246at2"/>
<gene>
    <name evidence="2" type="ORF">SAMN05216334_1343</name>
</gene>
<evidence type="ECO:0008006" key="4">
    <source>
        <dbReference type="Google" id="ProtNLM"/>
    </source>
</evidence>
<dbReference type="RefSeq" id="WP_103967533.1">
    <property type="nucleotide sequence ID" value="NZ_FNUX01000034.1"/>
</dbReference>
<protein>
    <recommendedName>
        <fullName evidence="4">Lipoprotein</fullName>
    </recommendedName>
</protein>
<accession>A0A1H5XYG3</accession>
<organism evidence="2 3">
    <name type="scientific">Nitrosomonas ureae</name>
    <dbReference type="NCBI Taxonomy" id="44577"/>
    <lineage>
        <taxon>Bacteria</taxon>
        <taxon>Pseudomonadati</taxon>
        <taxon>Pseudomonadota</taxon>
        <taxon>Betaproteobacteria</taxon>
        <taxon>Nitrosomonadales</taxon>
        <taxon>Nitrosomonadaceae</taxon>
        <taxon>Nitrosomonas</taxon>
    </lineage>
</organism>
<keyword evidence="1" id="KW-0732">Signal</keyword>
<sequence length="74" mass="7861">MKYTLLLAASLLVLTLSACGGKPSQALPETEKENYEKLMRGEEIECPHGLDGNGNCLKEGADARPYGGTSKPGH</sequence>